<dbReference type="InterPro" id="IPR036162">
    <property type="entry name" value="Resolvase-like_N_sf"/>
</dbReference>
<dbReference type="Pfam" id="PF13408">
    <property type="entry name" value="Zn_ribbon_recom"/>
    <property type="match status" value="1"/>
</dbReference>
<name>A0A379DF39_9FIRM</name>
<proteinExistence type="predicted"/>
<dbReference type="PANTHER" id="PTHR30461:SF23">
    <property type="entry name" value="DNA RECOMBINASE-RELATED"/>
    <property type="match status" value="1"/>
</dbReference>
<dbReference type="EMBL" id="UGTH01000001">
    <property type="protein sequence ID" value="SUB76370.1"/>
    <property type="molecule type" value="Genomic_DNA"/>
</dbReference>
<reference evidence="3 4" key="1">
    <citation type="submission" date="2018-06" db="EMBL/GenBank/DDBJ databases">
        <authorList>
            <consortium name="Pathogen Informatics"/>
            <person name="Doyle S."/>
        </authorList>
    </citation>
    <scope>NUCLEOTIDE SEQUENCE [LARGE SCALE GENOMIC DNA]</scope>
    <source>
        <strain evidence="3 4">NCTC11088</strain>
    </source>
</reference>
<dbReference type="Proteomes" id="UP000254777">
    <property type="component" value="Unassembled WGS sequence"/>
</dbReference>
<evidence type="ECO:0000256" key="1">
    <source>
        <dbReference type="SAM" id="Coils"/>
    </source>
</evidence>
<dbReference type="PROSITE" id="PS51737">
    <property type="entry name" value="RECOMBINASE_DNA_BIND"/>
    <property type="match status" value="1"/>
</dbReference>
<dbReference type="InterPro" id="IPR006119">
    <property type="entry name" value="Resolv_N"/>
</dbReference>
<gene>
    <name evidence="3" type="ORF">NCTC11088_02188</name>
</gene>
<dbReference type="InterPro" id="IPR050639">
    <property type="entry name" value="SSR_resolvase"/>
</dbReference>
<organism evidence="3 4">
    <name type="scientific">Peptoniphilus indolicus</name>
    <dbReference type="NCBI Taxonomy" id="33030"/>
    <lineage>
        <taxon>Bacteria</taxon>
        <taxon>Bacillati</taxon>
        <taxon>Bacillota</taxon>
        <taxon>Tissierellia</taxon>
        <taxon>Tissierellales</taxon>
        <taxon>Peptoniphilaceae</taxon>
        <taxon>Peptoniphilus</taxon>
    </lineage>
</organism>
<dbReference type="Pfam" id="PF07508">
    <property type="entry name" value="Recombinase"/>
    <property type="match status" value="1"/>
</dbReference>
<dbReference type="GO" id="GO:0000150">
    <property type="term" value="F:DNA strand exchange activity"/>
    <property type="evidence" value="ECO:0007669"/>
    <property type="project" value="InterPro"/>
</dbReference>
<dbReference type="SMART" id="SM00857">
    <property type="entry name" value="Resolvase"/>
    <property type="match status" value="1"/>
</dbReference>
<accession>A0A379DF39</accession>
<dbReference type="Pfam" id="PF00239">
    <property type="entry name" value="Resolvase"/>
    <property type="match status" value="1"/>
</dbReference>
<feature type="coiled-coil region" evidence="1">
    <location>
        <begin position="427"/>
        <end position="454"/>
    </location>
</feature>
<dbReference type="Gene3D" id="3.90.1750.20">
    <property type="entry name" value="Putative Large Serine Recombinase, Chain B, Domain 2"/>
    <property type="match status" value="1"/>
</dbReference>
<dbReference type="PANTHER" id="PTHR30461">
    <property type="entry name" value="DNA-INVERTASE FROM LAMBDOID PROPHAGE"/>
    <property type="match status" value="1"/>
</dbReference>
<protein>
    <submittedName>
        <fullName evidence="3">Recombinase</fullName>
    </submittedName>
</protein>
<dbReference type="AlphaFoldDB" id="A0A379DF39"/>
<sequence>MNTKVKLIKASNTGARNRNALDIDLKRVAAYCRVSTDSKDQLESYKSQVDYYTNLIKNNKNWTLAGIYADEATTGTTATKRADFMRLISDCQNGDIYMIITKSISRFVRNTLDTLTMDGELLLTILSSVAQQEVENTSAHVKKGLKMKMEKGELIGFQGCLGYDYDPTTKSISINEEEAKIVRYIFKRYLEGNGGSVIGRELEEQGYLTPRGKTKWSDTTVLGIIKNEKYIGDILMGKTFTVDPITKRRLANFGESDKYHIENHHEPIISREDFEKAQEIRLRRAQNRNTIANKDRKREKLSRQYAFSSMLECGFCGEILSRRTWHTSSIYKKINWQCVRSTKKGKKYCPHSKGIQEAAIEKTFVESYRQLCHADSTVIDDFLKIVEEEINDNTLVRDLKKIENQLNRIISQERKLVDLHLEDSIDEEVYAKKYKKLIKQKEELLDEKKTLELTIKDENFIKERLK</sequence>
<evidence type="ECO:0000313" key="3">
    <source>
        <dbReference type="EMBL" id="SUB76370.1"/>
    </source>
</evidence>
<dbReference type="InterPro" id="IPR025827">
    <property type="entry name" value="Zn_ribbon_recom_dom"/>
</dbReference>
<dbReference type="GO" id="GO:0003677">
    <property type="term" value="F:DNA binding"/>
    <property type="evidence" value="ECO:0007669"/>
    <property type="project" value="InterPro"/>
</dbReference>
<dbReference type="SUPFAM" id="SSF53041">
    <property type="entry name" value="Resolvase-like"/>
    <property type="match status" value="1"/>
</dbReference>
<feature type="domain" description="Recombinase" evidence="2">
    <location>
        <begin position="162"/>
        <end position="287"/>
    </location>
</feature>
<dbReference type="InterPro" id="IPR038109">
    <property type="entry name" value="DNA_bind_recomb_sf"/>
</dbReference>
<keyword evidence="1" id="KW-0175">Coiled coil</keyword>
<evidence type="ECO:0000259" key="2">
    <source>
        <dbReference type="PROSITE" id="PS51737"/>
    </source>
</evidence>
<dbReference type="CDD" id="cd00338">
    <property type="entry name" value="Ser_Recombinase"/>
    <property type="match status" value="1"/>
</dbReference>
<dbReference type="Gene3D" id="3.40.50.1390">
    <property type="entry name" value="Resolvase, N-terminal catalytic domain"/>
    <property type="match status" value="1"/>
</dbReference>
<dbReference type="InterPro" id="IPR011109">
    <property type="entry name" value="DNA_bind_recombinase_dom"/>
</dbReference>
<evidence type="ECO:0000313" key="4">
    <source>
        <dbReference type="Proteomes" id="UP000254777"/>
    </source>
</evidence>